<organism evidence="1 2">
    <name type="scientific">Pandoraea sputorum</name>
    <dbReference type="NCBI Taxonomy" id="93222"/>
    <lineage>
        <taxon>Bacteria</taxon>
        <taxon>Pseudomonadati</taxon>
        <taxon>Pseudomonadota</taxon>
        <taxon>Betaproteobacteria</taxon>
        <taxon>Burkholderiales</taxon>
        <taxon>Burkholderiaceae</taxon>
        <taxon>Pandoraea</taxon>
    </lineage>
</organism>
<dbReference type="InterPro" id="IPR036890">
    <property type="entry name" value="HATPase_C_sf"/>
</dbReference>
<dbReference type="Gene3D" id="3.30.565.10">
    <property type="entry name" value="Histidine kinase-like ATPase, C-terminal domain"/>
    <property type="match status" value="1"/>
</dbReference>
<evidence type="ECO:0008006" key="3">
    <source>
        <dbReference type="Google" id="ProtNLM"/>
    </source>
</evidence>
<gene>
    <name evidence="1" type="ORF">SAMEA4530655_00007</name>
</gene>
<accession>A0A239S5T3</accession>
<sequence length="671" mass="77434">MHVDIAGRVENLALPITQPYIPVFECIVNSLESIDESARKDGRIDVYFHRDDRQGRLIDSGDDYLGAIRDVTIVDNGGGFSDINAKAFFVSDSTRKAAKGNKGVGRFTWLKVFEKATIESVYNQGDERYRRSFEFRKSEEGVENETLDLSEASEVKTTVKLLNIRSEYQKHFPKSLDTLAQKIIDHLVIYFLSPGCPAVWIHDDEHEPINLNEYFRAEADTRTTAHKFTVGNHTLNAVIVRFDSSLNRRHTVSYCANKREVVSWGVGSRVPDFKTRFVDDTGKSFVFKTYVFGQYLDSRVDSSRTQLVLSGEDELELDDELSRPQLDTAVTDVVKSAAAPYMNTLREEKRRNIETLVANKAPQYRFMLGERYGQYIDRISPNVSDDQLDIELYKVQKDIELAHREQARQIESLPLDGHRNNEAYKQLREQFLREENELGQAALARYVVHRRTILELLDKALETQDDGRYVKEEAVHSIIFPMRASSDDVDFDRQNLWVIDERLAYHWYLGSDLPISRLKVVNSDEKDEPDIVVFNSAKVFAEAKRSFNSAVIVEFKRPERNEYPSTEEDPVEQVIRYARKLRDGKAKTEEGRTIEVAETTPFYAYIVCTLTPKIRDIALTRDFMVTPDGAGYFKFHTQLNCYIEILSYDKMLDDAKKRNRAFFEKLQIPML</sequence>
<dbReference type="SUPFAM" id="SSF55874">
    <property type="entry name" value="ATPase domain of HSP90 chaperone/DNA topoisomerase II/histidine kinase"/>
    <property type="match status" value="1"/>
</dbReference>
<protein>
    <recommendedName>
        <fullName evidence="3">ATP-binding protein</fullName>
    </recommendedName>
</protein>
<dbReference type="AlphaFoldDB" id="A0A239S5T3"/>
<dbReference type="STRING" id="93222.NA29_04355"/>
<dbReference type="EMBL" id="LT906435">
    <property type="protein sequence ID" value="SNU80825.1"/>
    <property type="molecule type" value="Genomic_DNA"/>
</dbReference>
<reference evidence="1 2" key="1">
    <citation type="submission" date="2017-06" db="EMBL/GenBank/DDBJ databases">
        <authorList>
            <consortium name="Pathogen Informatics"/>
        </authorList>
    </citation>
    <scope>NUCLEOTIDE SEQUENCE [LARGE SCALE GENOMIC DNA]</scope>
    <source>
        <strain evidence="1 2">NCTC13161</strain>
    </source>
</reference>
<dbReference type="Proteomes" id="UP000215126">
    <property type="component" value="Chromosome 1"/>
</dbReference>
<evidence type="ECO:0000313" key="1">
    <source>
        <dbReference type="EMBL" id="SNU80825.1"/>
    </source>
</evidence>
<dbReference type="KEGG" id="pspu:NA29_04355"/>
<proteinExistence type="predicted"/>
<evidence type="ECO:0000313" key="2">
    <source>
        <dbReference type="Proteomes" id="UP000215126"/>
    </source>
</evidence>
<name>A0A239S5T3_9BURK</name>
<keyword evidence="2" id="KW-1185">Reference proteome</keyword>